<organism evidence="7 8">
    <name type="scientific">Rugamonas rubra</name>
    <dbReference type="NCBI Taxonomy" id="758825"/>
    <lineage>
        <taxon>Bacteria</taxon>
        <taxon>Pseudomonadati</taxon>
        <taxon>Pseudomonadota</taxon>
        <taxon>Betaproteobacteria</taxon>
        <taxon>Burkholderiales</taxon>
        <taxon>Oxalobacteraceae</taxon>
        <taxon>Telluria group</taxon>
        <taxon>Rugamonas</taxon>
    </lineage>
</organism>
<dbReference type="InterPro" id="IPR028081">
    <property type="entry name" value="Leu-bd"/>
</dbReference>
<dbReference type="STRING" id="758825.SAMN02982985_04978"/>
<dbReference type="InterPro" id="IPR028082">
    <property type="entry name" value="Peripla_BP_I"/>
</dbReference>
<dbReference type="GO" id="GO:0006865">
    <property type="term" value="P:amino acid transport"/>
    <property type="evidence" value="ECO:0007669"/>
    <property type="project" value="UniProtKB-KW"/>
</dbReference>
<dbReference type="PRINTS" id="PR00337">
    <property type="entry name" value="LEUILEVALBP"/>
</dbReference>
<dbReference type="EMBL" id="FOTW01000028">
    <property type="protein sequence ID" value="SFM69374.1"/>
    <property type="molecule type" value="Genomic_DNA"/>
</dbReference>
<feature type="signal peptide" evidence="5">
    <location>
        <begin position="1"/>
        <end position="22"/>
    </location>
</feature>
<dbReference type="Gene3D" id="3.40.50.2300">
    <property type="match status" value="2"/>
</dbReference>
<dbReference type="InterPro" id="IPR000709">
    <property type="entry name" value="Leu_Ile_Val-bd"/>
</dbReference>
<evidence type="ECO:0000256" key="2">
    <source>
        <dbReference type="ARBA" id="ARBA00022448"/>
    </source>
</evidence>
<dbReference type="PANTHER" id="PTHR47151:SF2">
    <property type="entry name" value="AMINO ACID BINDING PROTEIN"/>
    <property type="match status" value="1"/>
</dbReference>
<dbReference type="AlphaFoldDB" id="A0A1I4SY41"/>
<evidence type="ECO:0000256" key="4">
    <source>
        <dbReference type="ARBA" id="ARBA00022970"/>
    </source>
</evidence>
<name>A0A1I4SY41_9BURK</name>
<sequence>MPFTSKVVFMAVALACAAGARADDVIKIGHVAATSGPIAHLGKDNENGARMAVDELNAKGVLIGGKRYRVVLQAEDDAGDPKQGAAVAQKLVDAKVQGVVGHENSGTTIPASRIYHAAGIPQISPSASNPKYTRQGYNTAFRNIANDEQLGAALARYAVQAGKAKRIAVVDDRTAYGQGVADEFAKGIKRAGAGASIVAQQYTNDKASDFSAILTAIKASKPDLIFFGGMDAVGGPMLRQMRQLGMAVQFMGGDGLCSDSLARLAGDAMRDGQVICAEAGGVEPAQQKGMDDFRAAYRRKFGIGVETYAPYAYDALLTMVQAMQQAGSPEPARYLPVLAKIRHQGVTGNIAFDARGDVQDGVLTIYTFRGGKRQQVAVVK</sequence>
<evidence type="ECO:0000256" key="1">
    <source>
        <dbReference type="ARBA" id="ARBA00010062"/>
    </source>
</evidence>
<evidence type="ECO:0000313" key="8">
    <source>
        <dbReference type="Proteomes" id="UP000199470"/>
    </source>
</evidence>
<dbReference type="SUPFAM" id="SSF53822">
    <property type="entry name" value="Periplasmic binding protein-like I"/>
    <property type="match status" value="1"/>
</dbReference>
<proteinExistence type="inferred from homology"/>
<dbReference type="OrthoDB" id="9783240at2"/>
<protein>
    <submittedName>
        <fullName evidence="7">Branched-chain amino acid transport system substrate-binding protein</fullName>
    </submittedName>
</protein>
<dbReference type="CDD" id="cd06342">
    <property type="entry name" value="PBP1_ABC_LIVBP-like"/>
    <property type="match status" value="1"/>
</dbReference>
<dbReference type="Proteomes" id="UP000199470">
    <property type="component" value="Unassembled WGS sequence"/>
</dbReference>
<gene>
    <name evidence="7" type="ORF">SAMN02982985_04978</name>
</gene>
<evidence type="ECO:0000313" key="7">
    <source>
        <dbReference type="EMBL" id="SFM69374.1"/>
    </source>
</evidence>
<dbReference type="RefSeq" id="WP_093390397.1">
    <property type="nucleotide sequence ID" value="NZ_FOTW01000028.1"/>
</dbReference>
<accession>A0A1I4SY41</accession>
<keyword evidence="8" id="KW-1185">Reference proteome</keyword>
<evidence type="ECO:0000259" key="6">
    <source>
        <dbReference type="Pfam" id="PF13458"/>
    </source>
</evidence>
<comment type="similarity">
    <text evidence="1">Belongs to the leucine-binding protein family.</text>
</comment>
<feature type="chain" id="PRO_5011572786" evidence="5">
    <location>
        <begin position="23"/>
        <end position="380"/>
    </location>
</feature>
<dbReference type="Pfam" id="PF13458">
    <property type="entry name" value="Peripla_BP_6"/>
    <property type="match status" value="1"/>
</dbReference>
<keyword evidence="3 5" id="KW-0732">Signal</keyword>
<feature type="domain" description="Leucine-binding protein" evidence="6">
    <location>
        <begin position="26"/>
        <end position="356"/>
    </location>
</feature>
<keyword evidence="4" id="KW-0029">Amino-acid transport</keyword>
<evidence type="ECO:0000256" key="5">
    <source>
        <dbReference type="SAM" id="SignalP"/>
    </source>
</evidence>
<evidence type="ECO:0000256" key="3">
    <source>
        <dbReference type="ARBA" id="ARBA00022729"/>
    </source>
</evidence>
<reference evidence="7 8" key="1">
    <citation type="submission" date="2016-10" db="EMBL/GenBank/DDBJ databases">
        <authorList>
            <person name="de Groot N.N."/>
        </authorList>
    </citation>
    <scope>NUCLEOTIDE SEQUENCE [LARGE SCALE GENOMIC DNA]</scope>
    <source>
        <strain evidence="7 8">ATCC 43154</strain>
    </source>
</reference>
<keyword evidence="2" id="KW-0813">Transport</keyword>
<dbReference type="PANTHER" id="PTHR47151">
    <property type="entry name" value="LEU/ILE/VAL-BINDING ABC TRANSPORTER SUBUNIT"/>
    <property type="match status" value="1"/>
</dbReference>